<dbReference type="SUPFAM" id="SSF51905">
    <property type="entry name" value="FAD/NAD(P)-binding domain"/>
    <property type="match status" value="1"/>
</dbReference>
<dbReference type="InterPro" id="IPR036188">
    <property type="entry name" value="FAD/NAD-bd_sf"/>
</dbReference>
<evidence type="ECO:0000256" key="1">
    <source>
        <dbReference type="ARBA" id="ARBA00001974"/>
    </source>
</evidence>
<comment type="similarity">
    <text evidence="2">Belongs to the PheA/TfdB FAD monooxygenase family.</text>
</comment>
<reference evidence="6 7" key="1">
    <citation type="submission" date="2018-06" db="EMBL/GenBank/DDBJ databases">
        <title>Freshwater and sediment microbial communities from various areas in North America, analyzing microbe dynamics in response to fracking.</title>
        <authorList>
            <person name="Lamendella R."/>
        </authorList>
    </citation>
    <scope>NUCLEOTIDE SEQUENCE [LARGE SCALE GENOMIC DNA]</scope>
    <source>
        <strain evidence="6 7">NG-13</strain>
    </source>
</reference>
<evidence type="ECO:0000256" key="4">
    <source>
        <dbReference type="ARBA" id="ARBA00022827"/>
    </source>
</evidence>
<dbReference type="InterPro" id="IPR050641">
    <property type="entry name" value="RIFMO-like"/>
</dbReference>
<dbReference type="NCBIfam" id="NF004832">
    <property type="entry name" value="PRK06184.1"/>
    <property type="match status" value="1"/>
</dbReference>
<protein>
    <submittedName>
        <fullName evidence="6">2-polyprenyl-6-methoxyphenol hydroxylase-like FAD-dependent oxidoreductase</fullName>
    </submittedName>
</protein>
<comment type="cofactor">
    <cofactor evidence="1">
        <name>FAD</name>
        <dbReference type="ChEBI" id="CHEBI:57692"/>
    </cofactor>
</comment>
<evidence type="ECO:0000256" key="2">
    <source>
        <dbReference type="ARBA" id="ARBA00007801"/>
    </source>
</evidence>
<dbReference type="InterPro" id="IPR036249">
    <property type="entry name" value="Thioredoxin-like_sf"/>
</dbReference>
<accession>A0ABX9BGE1</accession>
<organism evidence="6 7">
    <name type="scientific">Paenibacillus pabuli</name>
    <dbReference type="NCBI Taxonomy" id="1472"/>
    <lineage>
        <taxon>Bacteria</taxon>
        <taxon>Bacillati</taxon>
        <taxon>Bacillota</taxon>
        <taxon>Bacilli</taxon>
        <taxon>Bacillales</taxon>
        <taxon>Paenibacillaceae</taxon>
        <taxon>Paenibacillus</taxon>
    </lineage>
</organism>
<keyword evidence="7" id="KW-1185">Reference proteome</keyword>
<evidence type="ECO:0000313" key="7">
    <source>
        <dbReference type="Proteomes" id="UP000248827"/>
    </source>
</evidence>
<dbReference type="PRINTS" id="PR00420">
    <property type="entry name" value="RNGMNOXGNASE"/>
</dbReference>
<keyword evidence="3" id="KW-0285">Flavoprotein</keyword>
<dbReference type="Gene3D" id="3.30.70.2450">
    <property type="match status" value="1"/>
</dbReference>
<feature type="domain" description="FAD-binding" evidence="5">
    <location>
        <begin position="15"/>
        <end position="348"/>
    </location>
</feature>
<dbReference type="PANTHER" id="PTHR43004:SF19">
    <property type="entry name" value="BINDING MONOOXYGENASE, PUTATIVE (JCVI)-RELATED"/>
    <property type="match status" value="1"/>
</dbReference>
<dbReference type="Pfam" id="PF01494">
    <property type="entry name" value="FAD_binding_3"/>
    <property type="match status" value="1"/>
</dbReference>
<dbReference type="RefSeq" id="WP_258403687.1">
    <property type="nucleotide sequence ID" value="NZ_QLLI01000011.1"/>
</dbReference>
<comment type="caution">
    <text evidence="6">The sequence shown here is derived from an EMBL/GenBank/DDBJ whole genome shotgun (WGS) entry which is preliminary data.</text>
</comment>
<evidence type="ECO:0000259" key="5">
    <source>
        <dbReference type="Pfam" id="PF01494"/>
    </source>
</evidence>
<dbReference type="InterPro" id="IPR002938">
    <property type="entry name" value="FAD-bd"/>
</dbReference>
<evidence type="ECO:0000256" key="3">
    <source>
        <dbReference type="ARBA" id="ARBA00022630"/>
    </source>
</evidence>
<dbReference type="Gene3D" id="3.50.50.60">
    <property type="entry name" value="FAD/NAD(P)-binding domain"/>
    <property type="match status" value="1"/>
</dbReference>
<proteinExistence type="inferred from homology"/>
<evidence type="ECO:0000313" key="6">
    <source>
        <dbReference type="EMBL" id="RAI91743.1"/>
    </source>
</evidence>
<dbReference type="PANTHER" id="PTHR43004">
    <property type="entry name" value="TRK SYSTEM POTASSIUM UPTAKE PROTEIN"/>
    <property type="match status" value="1"/>
</dbReference>
<dbReference type="SUPFAM" id="SSF52833">
    <property type="entry name" value="Thioredoxin-like"/>
    <property type="match status" value="1"/>
</dbReference>
<dbReference type="Proteomes" id="UP000248827">
    <property type="component" value="Unassembled WGS sequence"/>
</dbReference>
<gene>
    <name evidence="6" type="ORF">DET54_11162</name>
</gene>
<dbReference type="Gene3D" id="3.40.30.120">
    <property type="match status" value="1"/>
</dbReference>
<sequence length="520" mass="56923">MGDQEEIQLTQHYDIDVLIAGAGPTGSALAVDLLRRGLRVRLVDKAPHAFQGSRAKGVQPRTQEVLEDFGVLEEAQSEGSSYPLAGFHIGPLTVPWRMQQQNKPTPSDPYPNILLLAQHRTDAILHRLLKRLGLTIEFNNGLEQFEQDADGVTATLSSGEKVRSRYLVGADGGSSSVRKGAGIRFIGETTDSDRTLIIDGSIDKLSRNRWHMWPRTRGTFVGACPLPHSDQFQVMIRLAPDEKPNLDEAALATQFHKLTGLRLYNITWSSVFRPNVRLAEHYRSGRVFIAGDAAHVHTPAGAQGLNTGIQDAYNLGWKIGQVTAGAPDRLLHSYEAERQPIAARVLSKSSELYANLDKNRLASLKRGDEERQLRLSYNGGPLASSEESATKTLHVGDRAPDAPCNGPGGERRLFDIYQGPHFTLLAFGPNAAKVLPKLNWPTSGAELHCYLVGTAHESNQNVLHDSSGKLSLTYGITSDTLVLIRPDGYIGNIITADWQANFDNVARMLAPPCSIRANSN</sequence>
<name>A0ABX9BGE1_9BACL</name>
<dbReference type="EMBL" id="QLLI01000011">
    <property type="protein sequence ID" value="RAI91743.1"/>
    <property type="molecule type" value="Genomic_DNA"/>
</dbReference>
<keyword evidence="4" id="KW-0274">FAD</keyword>